<dbReference type="Proteomes" id="UP001595898">
    <property type="component" value="Unassembled WGS sequence"/>
</dbReference>
<dbReference type="InterPro" id="IPR036890">
    <property type="entry name" value="HATPase_C_sf"/>
</dbReference>
<keyword evidence="1" id="KW-0547">Nucleotide-binding</keyword>
<sequence length="521" mass="59838">MKQHPEVNEVQEFLEIASDFEDPLEIIRESLSNAYDAGATEVVITIRDSAAGSDIIIEDDGHGMSRDDLKSFFDLGNSRKTDSIGHKGHGTKIFYKSDRIVVDTAHNGSNFHAVMDRPWEKLNEKTLPEYEVSKTDTRPGNTGTRIQISGFRSGEGFDPQSLTYDKIHHYLKWKTIAGSTAHFFDDSQREMEVVVDLDDEIDDTRDQLTTTNQLTFPREQLQPSTGEFPATRMCKHYPPRKIEFEHDEGSSTVEIVGMIGGKDARNELPTYGRHSVQFGVWLAKDHIKVEQVNEVLTHDNEFIHFFFIANCQDLELAANRGKVRNKASSLYKTLKQELKHYMTKIAEDPWFKEDYLETRKRAQLRRRAQSQTTSLEERLESIDTNDQFKPTNRSEVLLALERSNNEVDNSITVKEYKADHEVPAILLDDDTLRTSHVYVELTEHFEDDYPLGSADTILCWSYGDIDILREYERNGYHGGDVEIDLQDNQIIYHHEDRHTVDIITVSDRLAALEHQPLTSLD</sequence>
<dbReference type="GO" id="GO:0005524">
    <property type="term" value="F:ATP binding"/>
    <property type="evidence" value="ECO:0007669"/>
    <property type="project" value="UniProtKB-KW"/>
</dbReference>
<accession>A0ABD5PR62</accession>
<evidence type="ECO:0000313" key="1">
    <source>
        <dbReference type="EMBL" id="MFC4543081.1"/>
    </source>
</evidence>
<organism evidence="1 2">
    <name type="scientific">Halosolutus amylolyticus</name>
    <dbReference type="NCBI Taxonomy" id="2932267"/>
    <lineage>
        <taxon>Archaea</taxon>
        <taxon>Methanobacteriati</taxon>
        <taxon>Methanobacteriota</taxon>
        <taxon>Stenosarchaea group</taxon>
        <taxon>Halobacteria</taxon>
        <taxon>Halobacteriales</taxon>
        <taxon>Natrialbaceae</taxon>
        <taxon>Halosolutus</taxon>
    </lineage>
</organism>
<dbReference type="EMBL" id="JBHSFA010000007">
    <property type="protein sequence ID" value="MFC4543081.1"/>
    <property type="molecule type" value="Genomic_DNA"/>
</dbReference>
<reference evidence="1 2" key="1">
    <citation type="journal article" date="2019" name="Int. J. Syst. Evol. Microbiol.">
        <title>The Global Catalogue of Microorganisms (GCM) 10K type strain sequencing project: providing services to taxonomists for standard genome sequencing and annotation.</title>
        <authorList>
            <consortium name="The Broad Institute Genomics Platform"/>
            <consortium name="The Broad Institute Genome Sequencing Center for Infectious Disease"/>
            <person name="Wu L."/>
            <person name="Ma J."/>
        </authorList>
    </citation>
    <scope>NUCLEOTIDE SEQUENCE [LARGE SCALE GENOMIC DNA]</scope>
    <source>
        <strain evidence="1 2">WLHS5</strain>
    </source>
</reference>
<dbReference type="RefSeq" id="WP_250140232.1">
    <property type="nucleotide sequence ID" value="NZ_JALIQP010000002.1"/>
</dbReference>
<dbReference type="AlphaFoldDB" id="A0ABD5PR62"/>
<keyword evidence="1" id="KW-0067">ATP-binding</keyword>
<dbReference type="Gene3D" id="3.30.565.10">
    <property type="entry name" value="Histidine kinase-like ATPase, C-terminal domain"/>
    <property type="match status" value="1"/>
</dbReference>
<name>A0ABD5PR62_9EURY</name>
<keyword evidence="2" id="KW-1185">Reference proteome</keyword>
<proteinExistence type="predicted"/>
<dbReference type="SUPFAM" id="SSF55874">
    <property type="entry name" value="ATPase domain of HSP90 chaperone/DNA topoisomerase II/histidine kinase"/>
    <property type="match status" value="1"/>
</dbReference>
<protein>
    <submittedName>
        <fullName evidence="1">ATP-binding protein</fullName>
    </submittedName>
</protein>
<evidence type="ECO:0000313" key="2">
    <source>
        <dbReference type="Proteomes" id="UP001595898"/>
    </source>
</evidence>
<gene>
    <name evidence="1" type="ORF">ACFO5R_14220</name>
</gene>
<dbReference type="Pfam" id="PF13589">
    <property type="entry name" value="HATPase_c_3"/>
    <property type="match status" value="1"/>
</dbReference>
<comment type="caution">
    <text evidence="1">The sequence shown here is derived from an EMBL/GenBank/DDBJ whole genome shotgun (WGS) entry which is preliminary data.</text>
</comment>